<reference evidence="2 3" key="1">
    <citation type="submission" date="2018-04" db="EMBL/GenBank/DDBJ databases">
        <title>Pedobacter chongqingensis sp. nov., isolated from a rottenly hemp rope.</title>
        <authorList>
            <person name="Cai Y."/>
        </authorList>
    </citation>
    <scope>NUCLEOTIDE SEQUENCE [LARGE SCALE GENOMIC DNA]</scope>
    <source>
        <strain evidence="2 3">FJ4-8</strain>
    </source>
</reference>
<feature type="signal peptide" evidence="1">
    <location>
        <begin position="1"/>
        <end position="22"/>
    </location>
</feature>
<accession>A0A2U2PKJ7</accession>
<keyword evidence="3" id="KW-1185">Reference proteome</keyword>
<dbReference type="AlphaFoldDB" id="A0A2U2PKJ7"/>
<evidence type="ECO:0008006" key="4">
    <source>
        <dbReference type="Google" id="ProtNLM"/>
    </source>
</evidence>
<gene>
    <name evidence="2" type="ORF">DDR33_02570</name>
</gene>
<evidence type="ECO:0000256" key="1">
    <source>
        <dbReference type="SAM" id="SignalP"/>
    </source>
</evidence>
<keyword evidence="1" id="KW-0732">Signal</keyword>
<dbReference type="PROSITE" id="PS51257">
    <property type="entry name" value="PROKAR_LIPOPROTEIN"/>
    <property type="match status" value="1"/>
</dbReference>
<dbReference type="OrthoDB" id="700627at2"/>
<dbReference type="RefSeq" id="WP_109414213.1">
    <property type="nucleotide sequence ID" value="NZ_QEAS01000002.1"/>
</dbReference>
<name>A0A2U2PKJ7_9SPHI</name>
<comment type="caution">
    <text evidence="2">The sequence shown here is derived from an EMBL/GenBank/DDBJ whole genome shotgun (WGS) entry which is preliminary data.</text>
</comment>
<dbReference type="EMBL" id="QEAS01000002">
    <property type="protein sequence ID" value="PWG81935.1"/>
    <property type="molecule type" value="Genomic_DNA"/>
</dbReference>
<protein>
    <recommendedName>
        <fullName evidence="4">DUF4397 domain-containing protein</fullName>
    </recommendedName>
</protein>
<organism evidence="2 3">
    <name type="scientific">Pararcticibacter amylolyticus</name>
    <dbReference type="NCBI Taxonomy" id="2173175"/>
    <lineage>
        <taxon>Bacteria</taxon>
        <taxon>Pseudomonadati</taxon>
        <taxon>Bacteroidota</taxon>
        <taxon>Sphingobacteriia</taxon>
        <taxon>Sphingobacteriales</taxon>
        <taxon>Sphingobacteriaceae</taxon>
        <taxon>Pararcticibacter</taxon>
    </lineage>
</organism>
<dbReference type="Proteomes" id="UP000245647">
    <property type="component" value="Unassembled WGS sequence"/>
</dbReference>
<evidence type="ECO:0000313" key="3">
    <source>
        <dbReference type="Proteomes" id="UP000245647"/>
    </source>
</evidence>
<feature type="chain" id="PRO_5015614405" description="DUF4397 domain-containing protein" evidence="1">
    <location>
        <begin position="23"/>
        <end position="262"/>
    </location>
</feature>
<proteinExistence type="predicted"/>
<evidence type="ECO:0000313" key="2">
    <source>
        <dbReference type="EMBL" id="PWG81935.1"/>
    </source>
</evidence>
<sequence length="262" mass="29406">MKRYIKNIVFMVLIAGLFTACKKDDLETEKVMQIVINGYNGGVNALQMSIDTTQYDAATANGKYIIGAASGIAQNFAYTYRSEKKRMLTLTDMVTQKVVYSKELPVNAPKGLFNYIFLDGKELEVTPPSADATTNKLGFYIYYPASNEPFDIFLYRVDNSTGQEFREYLARGVMQGQWVYVNYNATADFGTKALLGSSSVYFTKAGTTDQWAFDDDQNKSTISGNSMFLPTTIDKGLVQPYFIKPMTSSQGLAKMFFYPDRQ</sequence>